<dbReference type="AlphaFoldDB" id="A0A813A8V0"/>
<dbReference type="OrthoDB" id="5835829at2759"/>
<accession>A0A813A8V0</accession>
<dbReference type="Proteomes" id="UP000601435">
    <property type="component" value="Unassembled WGS sequence"/>
</dbReference>
<dbReference type="EMBL" id="CAJNJA010056496">
    <property type="protein sequence ID" value="CAE7858915.1"/>
    <property type="molecule type" value="Genomic_DNA"/>
</dbReference>
<evidence type="ECO:0000313" key="1">
    <source>
        <dbReference type="EMBL" id="CAE7858915.1"/>
    </source>
</evidence>
<feature type="non-terminal residue" evidence="1">
    <location>
        <position position="1"/>
    </location>
</feature>
<protein>
    <submittedName>
        <fullName evidence="1">Lact-2 protein</fullName>
    </submittedName>
</protein>
<organism evidence="1 2">
    <name type="scientific">Symbiodinium necroappetens</name>
    <dbReference type="NCBI Taxonomy" id="1628268"/>
    <lineage>
        <taxon>Eukaryota</taxon>
        <taxon>Sar</taxon>
        <taxon>Alveolata</taxon>
        <taxon>Dinophyceae</taxon>
        <taxon>Suessiales</taxon>
        <taxon>Symbiodiniaceae</taxon>
        <taxon>Symbiodinium</taxon>
    </lineage>
</organism>
<gene>
    <name evidence="1" type="primary">lact-2</name>
    <name evidence="1" type="ORF">SNEC2469_LOCUS27110</name>
</gene>
<reference evidence="1" key="1">
    <citation type="submission" date="2021-02" db="EMBL/GenBank/DDBJ databases">
        <authorList>
            <person name="Dougan E. K."/>
            <person name="Rhodes N."/>
            <person name="Thang M."/>
            <person name="Chan C."/>
        </authorList>
    </citation>
    <scope>NUCLEOTIDE SEQUENCE</scope>
</reference>
<proteinExistence type="predicted"/>
<name>A0A813A8V0_9DINO</name>
<sequence>VYADRGWYGDAWTTVGEKIYEAALEHQCDMIVTTSMGNTHCLDVAEKLNILCFALKFCPDIDGQVPTADFPPSGYPSGPGFMNLLFHVVENLNTV</sequence>
<feature type="non-terminal residue" evidence="1">
    <location>
        <position position="95"/>
    </location>
</feature>
<evidence type="ECO:0000313" key="2">
    <source>
        <dbReference type="Proteomes" id="UP000601435"/>
    </source>
</evidence>
<comment type="caution">
    <text evidence="1">The sequence shown here is derived from an EMBL/GenBank/DDBJ whole genome shotgun (WGS) entry which is preliminary data.</text>
</comment>
<keyword evidence="2" id="KW-1185">Reference proteome</keyword>